<dbReference type="AlphaFoldDB" id="A0AA38GYQ8"/>
<keyword evidence="2" id="KW-1185">Reference proteome</keyword>
<sequence>MVVRARYIEARAEAWYYQDVLDGTGADYQPYAAHRVETFQSHRSQGAAAIAGGSVT</sequence>
<organism evidence="1 2">
    <name type="scientific">Taxus chinensis</name>
    <name type="common">Chinese yew</name>
    <name type="synonym">Taxus wallichiana var. chinensis</name>
    <dbReference type="NCBI Taxonomy" id="29808"/>
    <lineage>
        <taxon>Eukaryota</taxon>
        <taxon>Viridiplantae</taxon>
        <taxon>Streptophyta</taxon>
        <taxon>Embryophyta</taxon>
        <taxon>Tracheophyta</taxon>
        <taxon>Spermatophyta</taxon>
        <taxon>Pinopsida</taxon>
        <taxon>Pinidae</taxon>
        <taxon>Conifers II</taxon>
        <taxon>Cupressales</taxon>
        <taxon>Taxaceae</taxon>
        <taxon>Taxus</taxon>
    </lineage>
</organism>
<evidence type="ECO:0000313" key="1">
    <source>
        <dbReference type="EMBL" id="KAH9330362.1"/>
    </source>
</evidence>
<accession>A0AA38GYQ8</accession>
<feature type="non-terminal residue" evidence="1">
    <location>
        <position position="56"/>
    </location>
</feature>
<protein>
    <submittedName>
        <fullName evidence="1">Uncharacterized protein</fullName>
    </submittedName>
</protein>
<evidence type="ECO:0000313" key="2">
    <source>
        <dbReference type="Proteomes" id="UP000824469"/>
    </source>
</evidence>
<dbReference type="Proteomes" id="UP000824469">
    <property type="component" value="Unassembled WGS sequence"/>
</dbReference>
<comment type="caution">
    <text evidence="1">The sequence shown here is derived from an EMBL/GenBank/DDBJ whole genome shotgun (WGS) entry which is preliminary data.</text>
</comment>
<gene>
    <name evidence="1" type="ORF">KI387_002470</name>
</gene>
<name>A0AA38GYQ8_TAXCH</name>
<reference evidence="1 2" key="1">
    <citation type="journal article" date="2021" name="Nat. Plants">
        <title>The Taxus genome provides insights into paclitaxel biosynthesis.</title>
        <authorList>
            <person name="Xiong X."/>
            <person name="Gou J."/>
            <person name="Liao Q."/>
            <person name="Li Y."/>
            <person name="Zhou Q."/>
            <person name="Bi G."/>
            <person name="Li C."/>
            <person name="Du R."/>
            <person name="Wang X."/>
            <person name="Sun T."/>
            <person name="Guo L."/>
            <person name="Liang H."/>
            <person name="Lu P."/>
            <person name="Wu Y."/>
            <person name="Zhang Z."/>
            <person name="Ro D.K."/>
            <person name="Shang Y."/>
            <person name="Huang S."/>
            <person name="Yan J."/>
        </authorList>
    </citation>
    <scope>NUCLEOTIDE SEQUENCE [LARGE SCALE GENOMIC DNA]</scope>
    <source>
        <strain evidence="1">Ta-2019</strain>
    </source>
</reference>
<proteinExistence type="predicted"/>
<dbReference type="EMBL" id="JAHRHJ020000001">
    <property type="protein sequence ID" value="KAH9330362.1"/>
    <property type="molecule type" value="Genomic_DNA"/>
</dbReference>